<dbReference type="GO" id="GO:0016747">
    <property type="term" value="F:acyltransferase activity, transferring groups other than amino-acyl groups"/>
    <property type="evidence" value="ECO:0007669"/>
    <property type="project" value="InterPro"/>
</dbReference>
<dbReference type="PANTHER" id="PTHR43792">
    <property type="entry name" value="GNAT FAMILY, PUTATIVE (AFU_ORTHOLOGUE AFUA_3G00765)-RELATED-RELATED"/>
    <property type="match status" value="1"/>
</dbReference>
<accession>X7EB58</accession>
<dbReference type="PROSITE" id="PS51186">
    <property type="entry name" value="GNAT"/>
    <property type="match status" value="1"/>
</dbReference>
<reference evidence="2 3" key="1">
    <citation type="submission" date="2014-01" db="EMBL/GenBank/DDBJ databases">
        <title>Roseivivax halodurans JCM 10272 Genome Sequencing.</title>
        <authorList>
            <person name="Lai Q."/>
            <person name="Li G."/>
            <person name="Shao Z."/>
        </authorList>
    </citation>
    <scope>NUCLEOTIDE SEQUENCE [LARGE SCALE GENOMIC DNA]</scope>
    <source>
        <strain evidence="2 3">JCM 10272</strain>
    </source>
</reference>
<dbReference type="Gene3D" id="3.40.630.30">
    <property type="match status" value="1"/>
</dbReference>
<name>X7EB58_9RHOB</name>
<dbReference type="RefSeq" id="WP_037265965.1">
    <property type="nucleotide sequence ID" value="NZ_JALZ01000037.1"/>
</dbReference>
<keyword evidence="2" id="KW-0808">Transferase</keyword>
<organism evidence="2 3">
    <name type="scientific">Roseivivax halodurans JCM 10272</name>
    <dbReference type="NCBI Taxonomy" id="1449350"/>
    <lineage>
        <taxon>Bacteria</taxon>
        <taxon>Pseudomonadati</taxon>
        <taxon>Pseudomonadota</taxon>
        <taxon>Alphaproteobacteria</taxon>
        <taxon>Rhodobacterales</taxon>
        <taxon>Roseobacteraceae</taxon>
        <taxon>Roseivivax</taxon>
    </lineage>
</organism>
<proteinExistence type="predicted"/>
<protein>
    <submittedName>
        <fullName evidence="2">Acetyltransferase</fullName>
    </submittedName>
</protein>
<keyword evidence="3" id="KW-1185">Reference proteome</keyword>
<sequence length="179" mass="19653">MSLDNAEDLSSLTGELAELRRLQPTDIPWIRRFAGDARVACMTRSIPHPLPTGAVEEFYKTAHSPDRTEEVWAIDARRSGGAPLAGVVSLKAIDRGQSEIGYWIAPDYWGAGLASDAVRTLVSLNPLRNCTFFGSVYQDNPASARVLTNNGFEYIGDAEVRSIARNAVVPTWTYLKRLG</sequence>
<dbReference type="InterPro" id="IPR051531">
    <property type="entry name" value="N-acetyltransferase"/>
</dbReference>
<feature type="domain" description="N-acetyltransferase" evidence="1">
    <location>
        <begin position="17"/>
        <end position="179"/>
    </location>
</feature>
<dbReference type="InterPro" id="IPR000182">
    <property type="entry name" value="GNAT_dom"/>
</dbReference>
<comment type="caution">
    <text evidence="2">The sequence shown here is derived from an EMBL/GenBank/DDBJ whole genome shotgun (WGS) entry which is preliminary data.</text>
</comment>
<evidence type="ECO:0000313" key="2">
    <source>
        <dbReference type="EMBL" id="ETX13105.1"/>
    </source>
</evidence>
<gene>
    <name evidence="2" type="ORF">OCH239_13380</name>
</gene>
<dbReference type="AlphaFoldDB" id="X7EB58"/>
<dbReference type="eggNOG" id="COG1670">
    <property type="taxonomic scope" value="Bacteria"/>
</dbReference>
<dbReference type="STRING" id="1449350.OCH239_13380"/>
<dbReference type="SUPFAM" id="SSF55729">
    <property type="entry name" value="Acyl-CoA N-acyltransferases (Nat)"/>
    <property type="match status" value="1"/>
</dbReference>
<dbReference type="Pfam" id="PF13302">
    <property type="entry name" value="Acetyltransf_3"/>
    <property type="match status" value="1"/>
</dbReference>
<dbReference type="OrthoDB" id="9804153at2"/>
<dbReference type="InterPro" id="IPR016181">
    <property type="entry name" value="Acyl_CoA_acyltransferase"/>
</dbReference>
<evidence type="ECO:0000313" key="3">
    <source>
        <dbReference type="Proteomes" id="UP000022447"/>
    </source>
</evidence>
<dbReference type="Proteomes" id="UP000022447">
    <property type="component" value="Unassembled WGS sequence"/>
</dbReference>
<evidence type="ECO:0000259" key="1">
    <source>
        <dbReference type="PROSITE" id="PS51186"/>
    </source>
</evidence>
<dbReference type="PATRIC" id="fig|1449350.3.peg.3725"/>
<dbReference type="EMBL" id="JALZ01000037">
    <property type="protein sequence ID" value="ETX13105.1"/>
    <property type="molecule type" value="Genomic_DNA"/>
</dbReference>